<protein>
    <recommendedName>
        <fullName evidence="3">CTP synthase</fullName>
    </recommendedName>
</protein>
<dbReference type="AlphaFoldDB" id="A0A7K3THZ5"/>
<gene>
    <name evidence="1" type="ORF">GFD22_04560</name>
</gene>
<dbReference type="Proteomes" id="UP000469763">
    <property type="component" value="Unassembled WGS sequence"/>
</dbReference>
<dbReference type="EMBL" id="WHZY01000005">
    <property type="protein sequence ID" value="NEG78250.1"/>
    <property type="molecule type" value="Genomic_DNA"/>
</dbReference>
<keyword evidence="2" id="KW-1185">Reference proteome</keyword>
<dbReference type="RefSeq" id="WP_152349981.1">
    <property type="nucleotide sequence ID" value="NZ_WBSN01000004.1"/>
</dbReference>
<evidence type="ECO:0000313" key="2">
    <source>
        <dbReference type="Proteomes" id="UP000469763"/>
    </source>
</evidence>
<evidence type="ECO:0000313" key="1">
    <source>
        <dbReference type="EMBL" id="NEG78250.1"/>
    </source>
</evidence>
<sequence length="319" mass="36622">MNHDQRLNELLEQAERAGMCLRARNADGRRVLRYRAERRQLIAVRPDLFARPAYWSALPYAERILHILRTVAAAHPDRVLAQVSAAAVWGLSETYRLHDRVHFATDLRSHSRDHGYFTFHHVPGLTVAVRDGLRITTLVQTVFDCARMMSFPQALAIGDAAMRLHRLTDDEFGSFLDDHRGFKGITNARKVARYMDARSDNGGESIVRALLIEWGYAVPLLQQWITDPVRGRRYRVDFLWILPNGDMIVLELDGREKYANPVMLGDGDGVDALLAEKEREDNIRLHDGIRFVRTTFLECEREPATVRFKLDRAGVPRIR</sequence>
<comment type="caution">
    <text evidence="1">The sequence shown here is derived from an EMBL/GenBank/DDBJ whole genome shotgun (WGS) entry which is preliminary data.</text>
</comment>
<accession>A0A7K3THZ5</accession>
<dbReference type="OrthoDB" id="3172126at2"/>
<reference evidence="1 2" key="1">
    <citation type="submission" date="2019-10" db="EMBL/GenBank/DDBJ databases">
        <title>Bifidobacterium from non-human primates.</title>
        <authorList>
            <person name="Modesto M."/>
        </authorList>
    </citation>
    <scope>NUCLEOTIDE SEQUENCE [LARGE SCALE GENOMIC DNA]</scope>
    <source>
        <strain evidence="1 2">TREC</strain>
    </source>
</reference>
<name>A0A7K3THZ5_9BIFI</name>
<evidence type="ECO:0008006" key="3">
    <source>
        <dbReference type="Google" id="ProtNLM"/>
    </source>
</evidence>
<proteinExistence type="predicted"/>
<organism evidence="1 2">
    <name type="scientific">Bifidobacterium avesanii</name>
    <dbReference type="NCBI Taxonomy" id="1798157"/>
    <lineage>
        <taxon>Bacteria</taxon>
        <taxon>Bacillati</taxon>
        <taxon>Actinomycetota</taxon>
        <taxon>Actinomycetes</taxon>
        <taxon>Bifidobacteriales</taxon>
        <taxon>Bifidobacteriaceae</taxon>
        <taxon>Bifidobacterium</taxon>
    </lineage>
</organism>